<dbReference type="Proteomes" id="UP000029120">
    <property type="component" value="Chromosome 4"/>
</dbReference>
<dbReference type="eggNOG" id="KOG1715">
    <property type="taxonomic scope" value="Eukaryota"/>
</dbReference>
<dbReference type="Pfam" id="PF00542">
    <property type="entry name" value="Ribosomal_L12"/>
    <property type="match status" value="1"/>
</dbReference>
<protein>
    <recommendedName>
        <fullName evidence="3">Large ribosomal subunit protein bL12 C-terminal domain-containing protein</fullName>
    </recommendedName>
</protein>
<proteinExistence type="inferred from homology"/>
<reference evidence="5" key="1">
    <citation type="journal article" date="2015" name="Nat. Plants">
        <title>Genome expansion of Arabis alpina linked with retrotransposition and reduced symmetric DNA methylation.</title>
        <authorList>
            <person name="Willing E.M."/>
            <person name="Rawat V."/>
            <person name="Mandakova T."/>
            <person name="Maumus F."/>
            <person name="James G.V."/>
            <person name="Nordstroem K.J."/>
            <person name="Becker C."/>
            <person name="Warthmann N."/>
            <person name="Chica C."/>
            <person name="Szarzynska B."/>
            <person name="Zytnicki M."/>
            <person name="Albani M.C."/>
            <person name="Kiefer C."/>
            <person name="Bergonzi S."/>
            <person name="Castaings L."/>
            <person name="Mateos J.L."/>
            <person name="Berns M.C."/>
            <person name="Bujdoso N."/>
            <person name="Piofczyk T."/>
            <person name="de Lorenzo L."/>
            <person name="Barrero-Sicilia C."/>
            <person name="Mateos I."/>
            <person name="Piednoel M."/>
            <person name="Hagmann J."/>
            <person name="Chen-Min-Tao R."/>
            <person name="Iglesias-Fernandez R."/>
            <person name="Schuster S.C."/>
            <person name="Alonso-Blanco C."/>
            <person name="Roudier F."/>
            <person name="Carbonero P."/>
            <person name="Paz-Ares J."/>
            <person name="Davis S.J."/>
            <person name="Pecinka A."/>
            <person name="Quesneville H."/>
            <person name="Colot V."/>
            <person name="Lysak M.A."/>
            <person name="Weigel D."/>
            <person name="Coupland G."/>
            <person name="Schneeberger K."/>
        </authorList>
    </citation>
    <scope>NUCLEOTIDE SEQUENCE [LARGE SCALE GENOMIC DNA]</scope>
    <source>
        <strain evidence="5">cv. Pajares</strain>
    </source>
</reference>
<dbReference type="GO" id="GO:0009507">
    <property type="term" value="C:chloroplast"/>
    <property type="evidence" value="ECO:0007669"/>
    <property type="project" value="TreeGrafter"/>
</dbReference>
<name>A0A087H333_ARAAL</name>
<dbReference type="InterPro" id="IPR014719">
    <property type="entry name" value="Ribosomal_bL12_C/ClpS-like"/>
</dbReference>
<dbReference type="Gene3D" id="3.30.1390.10">
    <property type="match status" value="1"/>
</dbReference>
<dbReference type="EMBL" id="CM002872">
    <property type="protein sequence ID" value="KFK36535.1"/>
    <property type="molecule type" value="Genomic_DNA"/>
</dbReference>
<accession>A0A087H333</accession>
<evidence type="ECO:0000313" key="4">
    <source>
        <dbReference type="EMBL" id="KFK36535.1"/>
    </source>
</evidence>
<dbReference type="OrthoDB" id="250175at2759"/>
<sequence length="202" mass="21600">MASTSLAITNSIFSSSHSSANHHFLSRSGPFAIEFPFRFLASSSSLSHRAIYLPSISAVKTPKKIKKIGAEITSLTLEEARVLVDYVHDKFGASMVFSATATTTAIAPLAESGGVVAAGVENQTKFNVVINQVPSSMRISVIKAIRALSSLPLSEGKETMPLMEAKELIEGLPKTFKEGMTQDEAEEAKKQLEEVGAEVSIV</sequence>
<dbReference type="AlphaFoldDB" id="A0A087H333"/>
<dbReference type="InterPro" id="IPR013823">
    <property type="entry name" value="Ribosomal_bL12_C"/>
</dbReference>
<dbReference type="SUPFAM" id="SSF54736">
    <property type="entry name" value="ClpS-like"/>
    <property type="match status" value="1"/>
</dbReference>
<dbReference type="OMA" id="TMPLMEA"/>
<dbReference type="InterPro" id="IPR036235">
    <property type="entry name" value="Ribosomal_bL12_oligo_N_sf"/>
</dbReference>
<dbReference type="GO" id="GO:0003735">
    <property type="term" value="F:structural constituent of ribosome"/>
    <property type="evidence" value="ECO:0007669"/>
    <property type="project" value="InterPro"/>
</dbReference>
<dbReference type="PANTHER" id="PTHR45987">
    <property type="entry name" value="39S RIBOSOMAL PROTEIN L12"/>
    <property type="match status" value="1"/>
</dbReference>
<keyword evidence="1" id="KW-0689">Ribosomal protein</keyword>
<gene>
    <name evidence="4" type="ordered locus">AALP_Aa4g136500</name>
</gene>
<keyword evidence="2" id="KW-0687">Ribonucleoprotein</keyword>
<keyword evidence="5" id="KW-1185">Reference proteome</keyword>
<dbReference type="GO" id="GO:1990904">
    <property type="term" value="C:ribonucleoprotein complex"/>
    <property type="evidence" value="ECO:0007669"/>
    <property type="project" value="UniProtKB-KW"/>
</dbReference>
<dbReference type="GO" id="GO:0003729">
    <property type="term" value="F:mRNA binding"/>
    <property type="evidence" value="ECO:0007669"/>
    <property type="project" value="TreeGrafter"/>
</dbReference>
<dbReference type="GO" id="GO:0006412">
    <property type="term" value="P:translation"/>
    <property type="evidence" value="ECO:0007669"/>
    <property type="project" value="InterPro"/>
</dbReference>
<dbReference type="PANTHER" id="PTHR45987:SF7">
    <property type="entry name" value="LARGE RIBOSOMAL SUBUNIT PROTEIN BL12CY"/>
    <property type="match status" value="1"/>
</dbReference>
<dbReference type="Gramene" id="KFK36535">
    <property type="protein sequence ID" value="KFK36535"/>
    <property type="gene ID" value="AALP_AA4G136500"/>
</dbReference>
<evidence type="ECO:0000256" key="1">
    <source>
        <dbReference type="ARBA" id="ARBA00022980"/>
    </source>
</evidence>
<evidence type="ECO:0000313" key="5">
    <source>
        <dbReference type="Proteomes" id="UP000029120"/>
    </source>
</evidence>
<dbReference type="InterPro" id="IPR000206">
    <property type="entry name" value="Ribosomal_bL12"/>
</dbReference>
<dbReference type="CDD" id="cd00387">
    <property type="entry name" value="Ribosomal_L7_L12"/>
    <property type="match status" value="1"/>
</dbReference>
<dbReference type="SUPFAM" id="SSF48300">
    <property type="entry name" value="Ribosomal protein L7/12, oligomerisation (N-terminal) domain"/>
    <property type="match status" value="1"/>
</dbReference>
<dbReference type="HAMAP" id="MF_00368">
    <property type="entry name" value="Ribosomal_bL12"/>
    <property type="match status" value="1"/>
</dbReference>
<organism evidence="4 5">
    <name type="scientific">Arabis alpina</name>
    <name type="common">Alpine rock-cress</name>
    <dbReference type="NCBI Taxonomy" id="50452"/>
    <lineage>
        <taxon>Eukaryota</taxon>
        <taxon>Viridiplantae</taxon>
        <taxon>Streptophyta</taxon>
        <taxon>Embryophyta</taxon>
        <taxon>Tracheophyta</taxon>
        <taxon>Spermatophyta</taxon>
        <taxon>Magnoliopsida</taxon>
        <taxon>eudicotyledons</taxon>
        <taxon>Gunneridae</taxon>
        <taxon>Pentapetalae</taxon>
        <taxon>rosids</taxon>
        <taxon>malvids</taxon>
        <taxon>Brassicales</taxon>
        <taxon>Brassicaceae</taxon>
        <taxon>Arabideae</taxon>
        <taxon>Arabis</taxon>
    </lineage>
</organism>
<dbReference type="GO" id="GO:0005840">
    <property type="term" value="C:ribosome"/>
    <property type="evidence" value="ECO:0007669"/>
    <property type="project" value="UniProtKB-KW"/>
</dbReference>
<evidence type="ECO:0000256" key="2">
    <source>
        <dbReference type="ARBA" id="ARBA00023274"/>
    </source>
</evidence>
<feature type="domain" description="Large ribosomal subunit protein bL12 C-terminal" evidence="3">
    <location>
        <begin position="160"/>
        <end position="201"/>
    </location>
</feature>
<evidence type="ECO:0000259" key="3">
    <source>
        <dbReference type="Pfam" id="PF00542"/>
    </source>
</evidence>